<dbReference type="KEGG" id="tpf:TPHA_0N00320"/>
<name>G8C0Y5_TETPH</name>
<dbReference type="AlphaFoldDB" id="G8C0Y5"/>
<gene>
    <name evidence="3" type="primary">TPHA0N00320</name>
    <name evidence="3" type="ordered locus">TPHA_0N00320</name>
</gene>
<dbReference type="Pfam" id="PF25318">
    <property type="entry name" value="WHD_GDS1"/>
    <property type="match status" value="1"/>
</dbReference>
<feature type="compositionally biased region" description="Basic and acidic residues" evidence="1">
    <location>
        <begin position="24"/>
        <end position="35"/>
    </location>
</feature>
<dbReference type="InterPro" id="IPR057511">
    <property type="entry name" value="WH_GDS1"/>
</dbReference>
<reference evidence="3 4" key="1">
    <citation type="journal article" date="2011" name="Proc. Natl. Acad. Sci. U.S.A.">
        <title>Evolutionary erosion of yeast sex chromosomes by mating-type switching accidents.</title>
        <authorList>
            <person name="Gordon J.L."/>
            <person name="Armisen D."/>
            <person name="Proux-Wera E."/>
            <person name="Oheigeartaigh S.S."/>
            <person name="Byrne K.P."/>
            <person name="Wolfe K.H."/>
        </authorList>
    </citation>
    <scope>NUCLEOTIDE SEQUENCE [LARGE SCALE GENOMIC DNA]</scope>
    <source>
        <strain evidence="4">ATCC 24235 / CBS 4417 / NBRC 1672 / NRRL Y-8282 / UCD 70-5</strain>
    </source>
</reference>
<dbReference type="Proteomes" id="UP000005666">
    <property type="component" value="Chromosome 14"/>
</dbReference>
<organism evidence="3 4">
    <name type="scientific">Tetrapisispora phaffii (strain ATCC 24235 / CBS 4417 / NBRC 1672 / NRRL Y-8282 / UCD 70-5)</name>
    <name type="common">Yeast</name>
    <name type="synonym">Fabospora phaffii</name>
    <dbReference type="NCBI Taxonomy" id="1071381"/>
    <lineage>
        <taxon>Eukaryota</taxon>
        <taxon>Fungi</taxon>
        <taxon>Dikarya</taxon>
        <taxon>Ascomycota</taxon>
        <taxon>Saccharomycotina</taxon>
        <taxon>Saccharomycetes</taxon>
        <taxon>Saccharomycetales</taxon>
        <taxon>Saccharomycetaceae</taxon>
        <taxon>Tetrapisispora</taxon>
    </lineage>
</organism>
<protein>
    <recommendedName>
        <fullName evidence="2">GDS1 winged helix domain-containing protein</fullName>
    </recommendedName>
</protein>
<sequence length="574" mass="65415">MSDFDLARYINAPDSSQSSVIESSKADEEQVQTRENDGQYQYITLNSKIKDYSKNTTEEHVLNIPVTYNRPVPLKEKLPVNRNDDVLYKVFLLLYEHDKDINMRHPTGYQHQEGMTVKQLCNQLVKQDPSLLKISTKLSNLVSAKLNAYIKRLEKGELILTYGLSREWSNSSPRRMLYSYKGVLADNYQKYTSSAINKRIIRQQQMHQFERLQLKHSQSAHNLIQAQREEYNHTPVHMASTPTFVPVSNRKNSIQNDPKLGQNQEISNDIMNTFEQLNKYLDPLKTSNAPFEEQGSETNKDRPAEDNFEFPKNQEYEIPYYVSPILESSNYLQEMAPIKTETNDTFTNPNLDAYRQISKTTPSESSFSSRNTYTAVNTLDNEKISSNSKKGNGYLKQIVNKKTSTYRQNCLPQNCFAQAMVTLGEETGNISNISINNEVSSNGENGSGNTFTANNDGENASIEYQNNPSEYVTAAAAAPKIPISHNILTGKRESLGPEYLNIFNLDDLLSQTPINKLTEDIIDVNKEPEHIQNQILPLNQNFNINIPHTNSNTSINTLQRANSKDTDFGWHHDL</sequence>
<dbReference type="RefSeq" id="XP_003688247.1">
    <property type="nucleotide sequence ID" value="XM_003688199.1"/>
</dbReference>
<evidence type="ECO:0000313" key="4">
    <source>
        <dbReference type="Proteomes" id="UP000005666"/>
    </source>
</evidence>
<proteinExistence type="predicted"/>
<feature type="region of interest" description="Disordered" evidence="1">
    <location>
        <begin position="286"/>
        <end position="307"/>
    </location>
</feature>
<dbReference type="eggNOG" id="ENOG502SQ4B">
    <property type="taxonomic scope" value="Eukaryota"/>
</dbReference>
<dbReference type="GeneID" id="11532103"/>
<evidence type="ECO:0000313" key="3">
    <source>
        <dbReference type="EMBL" id="CCE65813.1"/>
    </source>
</evidence>
<dbReference type="HOGENOM" id="CLU_475008_0_0_1"/>
<dbReference type="OrthoDB" id="10623100at2759"/>
<evidence type="ECO:0000259" key="2">
    <source>
        <dbReference type="Pfam" id="PF25318"/>
    </source>
</evidence>
<accession>G8C0Y5</accession>
<evidence type="ECO:0000256" key="1">
    <source>
        <dbReference type="SAM" id="MobiDB-lite"/>
    </source>
</evidence>
<dbReference type="EMBL" id="HE612869">
    <property type="protein sequence ID" value="CCE65813.1"/>
    <property type="molecule type" value="Genomic_DNA"/>
</dbReference>
<feature type="region of interest" description="Disordered" evidence="1">
    <location>
        <begin position="15"/>
        <end position="35"/>
    </location>
</feature>
<feature type="domain" description="GDS1 winged helix" evidence="2">
    <location>
        <begin position="83"/>
        <end position="185"/>
    </location>
</feature>
<keyword evidence="4" id="KW-1185">Reference proteome</keyword>